<comment type="caution">
    <text evidence="2">The sequence shown here is derived from an EMBL/GenBank/DDBJ whole genome shotgun (WGS) entry which is preliminary data.</text>
</comment>
<evidence type="ECO:0000313" key="2">
    <source>
        <dbReference type="EMBL" id="MFD2416039.1"/>
    </source>
</evidence>
<proteinExistence type="predicted"/>
<dbReference type="Proteomes" id="UP001597417">
    <property type="component" value="Unassembled WGS sequence"/>
</dbReference>
<protein>
    <submittedName>
        <fullName evidence="2">Uncharacterized protein</fullName>
    </submittedName>
</protein>
<evidence type="ECO:0000313" key="3">
    <source>
        <dbReference type="Proteomes" id="UP001597417"/>
    </source>
</evidence>
<gene>
    <name evidence="2" type="ORF">ACFSXZ_06840</name>
</gene>
<keyword evidence="3" id="KW-1185">Reference proteome</keyword>
<dbReference type="RefSeq" id="WP_378262393.1">
    <property type="nucleotide sequence ID" value="NZ_JBHUKR010000004.1"/>
</dbReference>
<accession>A0ABW5FPB2</accession>
<reference evidence="3" key="1">
    <citation type="journal article" date="2019" name="Int. J. Syst. Evol. Microbiol.">
        <title>The Global Catalogue of Microorganisms (GCM) 10K type strain sequencing project: providing services to taxonomists for standard genome sequencing and annotation.</title>
        <authorList>
            <consortium name="The Broad Institute Genomics Platform"/>
            <consortium name="The Broad Institute Genome Sequencing Center for Infectious Disease"/>
            <person name="Wu L."/>
            <person name="Ma J."/>
        </authorList>
    </citation>
    <scope>NUCLEOTIDE SEQUENCE [LARGE SCALE GENOMIC DNA]</scope>
    <source>
        <strain evidence="3">CGMCC 4.7645</strain>
    </source>
</reference>
<evidence type="ECO:0000256" key="1">
    <source>
        <dbReference type="SAM" id="MobiDB-lite"/>
    </source>
</evidence>
<sequence length="461" mass="50921">MSGPVAEYGHAVDVADAVLYEGYLLYPYRKSSGKNRVRWQFGVLAPRTWVPEELATDTGISGSADAWRQRTECLLEAPASATVHMRLRFLRTRHRSVQAACPDRGFRPVGELTVDGEQYLTFDEAIPREYDIEATVGELCEAPRVTEIFAPPGEEIERLGDVGRVVWTTWPVRAVVRLSAERADAPFPLVRLRAEIENTGDAPTAEAPRTEALRVSLVATHSLLSVRGGSFLSLLDPPVWAEAAAKECRNVHTFPVLAGDAGRRDVMLSAPILMYDHPEVSPESPGAMFDATEIDEILSLRTLTLTDEEKREARATDPRAAEIIDRVDGIPREVLDRLHGAVRSLRPLGAGQDESPSSPPRWWEPGADSALRPDSDAVLVDGVRVAKGSQVRLRPRRHGADAHDMFLDGRTGLVEAVFLDVDDSRHVAVTIVDDPGADLHRWYGRYYYFAPDELEPIGTTP</sequence>
<dbReference type="EMBL" id="JBHUKR010000004">
    <property type="protein sequence ID" value="MFD2416039.1"/>
    <property type="molecule type" value="Genomic_DNA"/>
</dbReference>
<organism evidence="2 3">
    <name type="scientific">Amycolatopsis pigmentata</name>
    <dbReference type="NCBI Taxonomy" id="450801"/>
    <lineage>
        <taxon>Bacteria</taxon>
        <taxon>Bacillati</taxon>
        <taxon>Actinomycetota</taxon>
        <taxon>Actinomycetes</taxon>
        <taxon>Pseudonocardiales</taxon>
        <taxon>Pseudonocardiaceae</taxon>
        <taxon>Amycolatopsis</taxon>
    </lineage>
</organism>
<name>A0ABW5FPB2_9PSEU</name>
<feature type="region of interest" description="Disordered" evidence="1">
    <location>
        <begin position="345"/>
        <end position="368"/>
    </location>
</feature>